<dbReference type="AlphaFoldDB" id="A0AA39L0G6"/>
<feature type="region of interest" description="Disordered" evidence="1">
    <location>
        <begin position="265"/>
        <end position="313"/>
    </location>
</feature>
<feature type="signal peptide" evidence="2">
    <location>
        <begin position="1"/>
        <end position="24"/>
    </location>
</feature>
<accession>A0AA39L0G6</accession>
<evidence type="ECO:0000313" key="3">
    <source>
        <dbReference type="EMBL" id="KAK0180534.1"/>
    </source>
</evidence>
<comment type="caution">
    <text evidence="3">The sequence shown here is derived from an EMBL/GenBank/DDBJ whole genome shotgun (WGS) entry which is preliminary data.</text>
</comment>
<feature type="compositionally biased region" description="Polar residues" evidence="1">
    <location>
        <begin position="290"/>
        <end position="299"/>
    </location>
</feature>
<organism evidence="3 4">
    <name type="scientific">Microctonus hyperodae</name>
    <name type="common">Parasitoid wasp</name>
    <dbReference type="NCBI Taxonomy" id="165561"/>
    <lineage>
        <taxon>Eukaryota</taxon>
        <taxon>Metazoa</taxon>
        <taxon>Ecdysozoa</taxon>
        <taxon>Arthropoda</taxon>
        <taxon>Hexapoda</taxon>
        <taxon>Insecta</taxon>
        <taxon>Pterygota</taxon>
        <taxon>Neoptera</taxon>
        <taxon>Endopterygota</taxon>
        <taxon>Hymenoptera</taxon>
        <taxon>Apocrita</taxon>
        <taxon>Ichneumonoidea</taxon>
        <taxon>Braconidae</taxon>
        <taxon>Euphorinae</taxon>
        <taxon>Microctonus</taxon>
    </lineage>
</organism>
<evidence type="ECO:0000256" key="2">
    <source>
        <dbReference type="SAM" id="SignalP"/>
    </source>
</evidence>
<proteinExistence type="predicted"/>
<keyword evidence="4" id="KW-1185">Reference proteome</keyword>
<protein>
    <submittedName>
        <fullName evidence="3">Uncharacterized protein</fullName>
    </submittedName>
</protein>
<dbReference type="Proteomes" id="UP001168972">
    <property type="component" value="Unassembled WGS sequence"/>
</dbReference>
<evidence type="ECO:0000256" key="1">
    <source>
        <dbReference type="SAM" id="MobiDB-lite"/>
    </source>
</evidence>
<reference evidence="3" key="1">
    <citation type="journal article" date="2023" name="bioRxiv">
        <title>Scaffold-level genome assemblies of two parasitoid biocontrol wasps reveal the parthenogenesis mechanism and an associated novel virus.</title>
        <authorList>
            <person name="Inwood S."/>
            <person name="Skelly J."/>
            <person name="Guhlin J."/>
            <person name="Harrop T."/>
            <person name="Goldson S."/>
            <person name="Dearden P."/>
        </authorList>
    </citation>
    <scope>NUCLEOTIDE SEQUENCE</scope>
    <source>
        <strain evidence="3">Lincoln</strain>
        <tissue evidence="3">Whole body</tissue>
    </source>
</reference>
<evidence type="ECO:0000313" key="4">
    <source>
        <dbReference type="Proteomes" id="UP001168972"/>
    </source>
</evidence>
<reference evidence="3" key="2">
    <citation type="submission" date="2023-03" db="EMBL/GenBank/DDBJ databases">
        <authorList>
            <person name="Inwood S.N."/>
            <person name="Skelly J.G."/>
            <person name="Guhlin J."/>
            <person name="Harrop T.W.R."/>
            <person name="Goldson S.G."/>
            <person name="Dearden P.K."/>
        </authorList>
    </citation>
    <scope>NUCLEOTIDE SEQUENCE</scope>
    <source>
        <strain evidence="3">Lincoln</strain>
        <tissue evidence="3">Whole body</tissue>
    </source>
</reference>
<feature type="chain" id="PRO_5041250367" evidence="2">
    <location>
        <begin position="25"/>
        <end position="334"/>
    </location>
</feature>
<name>A0AA39L0G6_MICHY</name>
<dbReference type="EMBL" id="JAQQBR010000003">
    <property type="protein sequence ID" value="KAK0180534.1"/>
    <property type="molecule type" value="Genomic_DNA"/>
</dbReference>
<keyword evidence="2" id="KW-0732">Signal</keyword>
<sequence length="334" mass="37195">MKNIKALLYFSTILVIQIISESFAMPFPVPDSSFVFPGPSTSENFNPSEHSYGDKFKGHHFNGYKIRHPKPYSSIVHDCGGYRCNFEDYGSRPNHEIYYSQDLPSGDNLATMFTQTSGLPNHPVSTDDSGPIINQANAQTATFNFGPFSVSFSTSNSLSIADAPTKEPASFPWALLSSRSHFSCGCRLEKYPRDSVEKEKKRKIILLGQLDIYPQMAKFLALLVIASICVTFNVQGQKLPNEKPVIGQAFDEIVVSSDLNIRRKSKENRQGKKILMNVPSGTTGPPGKSTRISSRLMSSDESEISAATREQRDLSEKSLLDFDVAEYLLKSRKR</sequence>
<gene>
    <name evidence="3" type="ORF">PV327_006161</name>
</gene>